<feature type="transmembrane region" description="Helical" evidence="1">
    <location>
        <begin position="198"/>
        <end position="222"/>
    </location>
</feature>
<feature type="transmembrane region" description="Helical" evidence="1">
    <location>
        <begin position="92"/>
        <end position="110"/>
    </location>
</feature>
<organism evidence="2">
    <name type="scientific">Aphanomyces astaci</name>
    <name type="common">Crayfish plague agent</name>
    <dbReference type="NCBI Taxonomy" id="112090"/>
    <lineage>
        <taxon>Eukaryota</taxon>
        <taxon>Sar</taxon>
        <taxon>Stramenopiles</taxon>
        <taxon>Oomycota</taxon>
        <taxon>Saprolegniomycetes</taxon>
        <taxon>Saprolegniales</taxon>
        <taxon>Verrucalvaceae</taxon>
        <taxon>Aphanomyces</taxon>
    </lineage>
</organism>
<gene>
    <name evidence="2" type="ORF">H257_11592</name>
</gene>
<dbReference type="RefSeq" id="XP_009836882.1">
    <property type="nucleotide sequence ID" value="XM_009838580.1"/>
</dbReference>
<keyword evidence="1" id="KW-0472">Membrane</keyword>
<dbReference type="PANTHER" id="PTHR13568:SF9">
    <property type="entry name" value="TRANSMEMBRANE PROTEIN 203"/>
    <property type="match status" value="1"/>
</dbReference>
<feature type="transmembrane region" description="Helical" evidence="1">
    <location>
        <begin position="166"/>
        <end position="192"/>
    </location>
</feature>
<dbReference type="Pfam" id="PF10269">
    <property type="entry name" value="Tmemb_185A"/>
    <property type="match status" value="2"/>
</dbReference>
<feature type="transmembrane region" description="Helical" evidence="1">
    <location>
        <begin position="62"/>
        <end position="86"/>
    </location>
</feature>
<keyword evidence="1" id="KW-0812">Transmembrane</keyword>
<dbReference type="STRING" id="112090.W4G2E7"/>
<name>W4G2E7_APHAT</name>
<dbReference type="AlphaFoldDB" id="W4G2E7"/>
<proteinExistence type="predicted"/>
<dbReference type="VEuPathDB" id="FungiDB:H257_11592"/>
<dbReference type="InterPro" id="IPR019396">
    <property type="entry name" value="TM_Fragile-X-F-assoc"/>
</dbReference>
<reference evidence="2" key="1">
    <citation type="submission" date="2013-12" db="EMBL/GenBank/DDBJ databases">
        <title>The Genome Sequence of Aphanomyces astaci APO3.</title>
        <authorList>
            <consortium name="The Broad Institute Genomics Platform"/>
            <person name="Russ C."/>
            <person name="Tyler B."/>
            <person name="van West P."/>
            <person name="Dieguez-Uribeondo J."/>
            <person name="Young S.K."/>
            <person name="Zeng Q."/>
            <person name="Gargeya S."/>
            <person name="Fitzgerald M."/>
            <person name="Abouelleil A."/>
            <person name="Alvarado L."/>
            <person name="Chapman S.B."/>
            <person name="Gainer-Dewar J."/>
            <person name="Goldberg J."/>
            <person name="Griggs A."/>
            <person name="Gujja S."/>
            <person name="Hansen M."/>
            <person name="Howarth C."/>
            <person name="Imamovic A."/>
            <person name="Ireland A."/>
            <person name="Larimer J."/>
            <person name="McCowan C."/>
            <person name="Murphy C."/>
            <person name="Pearson M."/>
            <person name="Poon T.W."/>
            <person name="Priest M."/>
            <person name="Roberts A."/>
            <person name="Saif S."/>
            <person name="Shea T."/>
            <person name="Sykes S."/>
            <person name="Wortman J."/>
            <person name="Nusbaum C."/>
            <person name="Birren B."/>
        </authorList>
    </citation>
    <scope>NUCLEOTIDE SEQUENCE [LARGE SCALE GENOMIC DNA]</scope>
    <source>
        <strain evidence="2">APO3</strain>
    </source>
</reference>
<dbReference type="EMBL" id="KI913148">
    <property type="protein sequence ID" value="ETV73456.1"/>
    <property type="molecule type" value="Genomic_DNA"/>
</dbReference>
<feature type="transmembrane region" description="Helical" evidence="1">
    <location>
        <begin position="278"/>
        <end position="302"/>
    </location>
</feature>
<evidence type="ECO:0000313" key="2">
    <source>
        <dbReference type="EMBL" id="ETV73456.1"/>
    </source>
</evidence>
<evidence type="ECO:0000256" key="1">
    <source>
        <dbReference type="SAM" id="Phobius"/>
    </source>
</evidence>
<dbReference type="GeneID" id="20813588"/>
<feature type="transmembrane region" description="Helical" evidence="1">
    <location>
        <begin position="314"/>
        <end position="340"/>
    </location>
</feature>
<sequence length="353" mass="38824">MQPGESKALLVKAPSQRASSVPLVRQMSDFAESTNQANVNKHVEAVLATVGADPADKLTSSFVYTLLVLAITVPFFLGPLLVYFKVDNVVSWSWWLVLLPLWVFNAVWLYSTCFFKGIDPVDREDHFDDSQDVTRVQDGATEGSTTDVVEVTAPVEPKPENRVFNVFLVLMYILTEVFICLKLEGSITWHWAALMTPYYLVSLMQGNCAAFANVAQVVLVATKLDGTLTWSWNAVFFPYWIAVVVSIVLVPLGVFAAVKFSIANASSLDDDPQKPPSAAWPVVAAVSSLVLTVATFSPFLLLMYKLNWGDLATIVVFAPYFGVLLVACLSLLVFGLVSLYRGTVYEEAEDNVV</sequence>
<feature type="transmembrane region" description="Helical" evidence="1">
    <location>
        <begin position="234"/>
        <end position="258"/>
    </location>
</feature>
<evidence type="ECO:0008006" key="3">
    <source>
        <dbReference type="Google" id="ProtNLM"/>
    </source>
</evidence>
<dbReference type="PANTHER" id="PTHR13568">
    <property type="entry name" value="FAM11A, B PROTEIN"/>
    <property type="match status" value="1"/>
</dbReference>
<accession>W4G2E7</accession>
<keyword evidence="1" id="KW-1133">Transmembrane helix</keyword>
<dbReference type="OrthoDB" id="72976at2759"/>
<protein>
    <recommendedName>
        <fullName evidence="3">Transmembrane protein</fullName>
    </recommendedName>
</protein>